<dbReference type="GO" id="GO:0004540">
    <property type="term" value="F:RNA nuclease activity"/>
    <property type="evidence" value="ECO:0007669"/>
    <property type="project" value="TreeGrafter"/>
</dbReference>
<accession>A0AAJ0BVG0</accession>
<dbReference type="GO" id="GO:0003723">
    <property type="term" value="F:RNA binding"/>
    <property type="evidence" value="ECO:0007669"/>
    <property type="project" value="TreeGrafter"/>
</dbReference>
<evidence type="ECO:0000313" key="11">
    <source>
        <dbReference type="Proteomes" id="UP001244011"/>
    </source>
</evidence>
<feature type="region of interest" description="Disordered" evidence="8">
    <location>
        <begin position="340"/>
        <end position="362"/>
    </location>
</feature>
<feature type="transmembrane region" description="Helical" evidence="9">
    <location>
        <begin position="649"/>
        <end position="668"/>
    </location>
</feature>
<comment type="caution">
    <text evidence="10">The sequence shown here is derived from an EMBL/GenBank/DDBJ whole genome shotgun (WGS) entry which is preliminary data.</text>
</comment>
<dbReference type="PANTHER" id="PTHR24141">
    <property type="entry name" value="2-5A-DEPENDENT RIBONUCLEASE"/>
    <property type="match status" value="1"/>
</dbReference>
<evidence type="ECO:0000313" key="10">
    <source>
        <dbReference type="EMBL" id="KAK1765215.1"/>
    </source>
</evidence>
<proteinExistence type="predicted"/>
<dbReference type="AlphaFoldDB" id="A0AAJ0BVG0"/>
<dbReference type="PROSITE" id="PS50297">
    <property type="entry name" value="ANK_REP_REGION"/>
    <property type="match status" value="2"/>
</dbReference>
<keyword evidence="3" id="KW-0677">Repeat</keyword>
<dbReference type="EMBL" id="MU839016">
    <property type="protein sequence ID" value="KAK1765215.1"/>
    <property type="molecule type" value="Genomic_DNA"/>
</dbReference>
<dbReference type="GO" id="GO:0046873">
    <property type="term" value="F:metal ion transmembrane transporter activity"/>
    <property type="evidence" value="ECO:0007669"/>
    <property type="project" value="InterPro"/>
</dbReference>
<dbReference type="InterPro" id="IPR002523">
    <property type="entry name" value="MgTranspt_CorA/ZnTranspt_ZntB"/>
</dbReference>
<keyword evidence="4 9" id="KW-1133">Transmembrane helix</keyword>
<protein>
    <submittedName>
        <fullName evidence="10">Ankyrin repeat-containing domain protein</fullName>
    </submittedName>
</protein>
<dbReference type="InterPro" id="IPR036770">
    <property type="entry name" value="Ankyrin_rpt-contain_sf"/>
</dbReference>
<keyword evidence="5 7" id="KW-0040">ANK repeat</keyword>
<evidence type="ECO:0000256" key="2">
    <source>
        <dbReference type="ARBA" id="ARBA00022692"/>
    </source>
</evidence>
<dbReference type="Gene3D" id="1.25.40.20">
    <property type="entry name" value="Ankyrin repeat-containing domain"/>
    <property type="match status" value="2"/>
</dbReference>
<feature type="repeat" description="ANK" evidence="7">
    <location>
        <begin position="245"/>
        <end position="277"/>
    </location>
</feature>
<dbReference type="GO" id="GO:0006396">
    <property type="term" value="P:RNA processing"/>
    <property type="evidence" value="ECO:0007669"/>
    <property type="project" value="TreeGrafter"/>
</dbReference>
<organism evidence="10 11">
    <name type="scientific">Phialemonium atrogriseum</name>
    <dbReference type="NCBI Taxonomy" id="1093897"/>
    <lineage>
        <taxon>Eukaryota</taxon>
        <taxon>Fungi</taxon>
        <taxon>Dikarya</taxon>
        <taxon>Ascomycota</taxon>
        <taxon>Pezizomycotina</taxon>
        <taxon>Sordariomycetes</taxon>
        <taxon>Sordariomycetidae</taxon>
        <taxon>Cephalothecales</taxon>
        <taxon>Cephalothecaceae</taxon>
        <taxon>Phialemonium</taxon>
    </lineage>
</organism>
<evidence type="ECO:0000256" key="3">
    <source>
        <dbReference type="ARBA" id="ARBA00022737"/>
    </source>
</evidence>
<dbReference type="GO" id="GO:0016020">
    <property type="term" value="C:membrane"/>
    <property type="evidence" value="ECO:0007669"/>
    <property type="project" value="UniProtKB-SubCell"/>
</dbReference>
<dbReference type="PROSITE" id="PS50088">
    <property type="entry name" value="ANK_REPEAT"/>
    <property type="match status" value="3"/>
</dbReference>
<dbReference type="RefSeq" id="XP_060281428.1">
    <property type="nucleotide sequence ID" value="XM_060428507.1"/>
</dbReference>
<evidence type="ECO:0000256" key="9">
    <source>
        <dbReference type="SAM" id="Phobius"/>
    </source>
</evidence>
<dbReference type="PANTHER" id="PTHR24141:SF1">
    <property type="entry name" value="2-5A-DEPENDENT RIBONUCLEASE"/>
    <property type="match status" value="1"/>
</dbReference>
<evidence type="ECO:0000256" key="8">
    <source>
        <dbReference type="SAM" id="MobiDB-lite"/>
    </source>
</evidence>
<evidence type="ECO:0000256" key="7">
    <source>
        <dbReference type="PROSITE-ProRule" id="PRU00023"/>
    </source>
</evidence>
<feature type="repeat" description="ANK" evidence="7">
    <location>
        <begin position="278"/>
        <end position="313"/>
    </location>
</feature>
<evidence type="ECO:0000256" key="6">
    <source>
        <dbReference type="ARBA" id="ARBA00023136"/>
    </source>
</evidence>
<keyword evidence="2 9" id="KW-0812">Transmembrane</keyword>
<gene>
    <name evidence="10" type="ORF">QBC33DRAFT_544924</name>
</gene>
<name>A0AAJ0BVG0_9PEZI</name>
<dbReference type="Gene3D" id="1.20.58.340">
    <property type="entry name" value="Magnesium transport protein CorA, transmembrane region"/>
    <property type="match status" value="1"/>
</dbReference>
<feature type="repeat" description="ANK" evidence="7">
    <location>
        <begin position="139"/>
        <end position="162"/>
    </location>
</feature>
<dbReference type="Proteomes" id="UP001244011">
    <property type="component" value="Unassembled WGS sequence"/>
</dbReference>
<evidence type="ECO:0000256" key="1">
    <source>
        <dbReference type="ARBA" id="ARBA00004141"/>
    </source>
</evidence>
<dbReference type="SUPFAM" id="SSF144083">
    <property type="entry name" value="Magnesium transport protein CorA, transmembrane region"/>
    <property type="match status" value="1"/>
</dbReference>
<evidence type="ECO:0000256" key="4">
    <source>
        <dbReference type="ARBA" id="ARBA00022989"/>
    </source>
</evidence>
<dbReference type="GeneID" id="85311694"/>
<comment type="subcellular location">
    <subcellularLocation>
        <location evidence="1">Membrane</location>
        <topology evidence="1">Multi-pass membrane protein</topology>
    </subcellularLocation>
</comment>
<feature type="transmembrane region" description="Helical" evidence="9">
    <location>
        <begin position="617"/>
        <end position="637"/>
    </location>
</feature>
<sequence length="687" mass="77364">MATSFEEQGFIRDKIRPLREDEDPSHLNQLLVEAIKGRYTKSVKILLDNRNVNPNLPDDGGSTPIFHTTDLRANPPRNQPLDFGMEALTALLESKKVDKNHQDEKGRTVLSVAVEKENLQVVKILLGYSDIDLNHKDKSGQTPLSKAVESGNVEIVKVLLEKLKEVVDLFKIDEEGDGKDDRVPPISRALETGNPDITAMALNMMGEHPLRRLVHLGRLKSIQGSLDAISRKPSLRGLLHEKDEHGRTALHLAVDLGSKAIAEELLNHRAEVNAKDKKGITPLNLAMKSKRSDRGDTIELLLGRSASLDALKAEAWREAIPSWSGDALLVLSEEARLKAPRPANNQWGQSPTPPPPKRSHKMVRSMSDAGNFTVGKRLVLCLEGSRLPRPPAPEQARIRDRRLSEIVYDDLEKYIFVTATVPGPELLHAKDLASIETSQWNRCEILWTKTTPPPTDGKPPKTEPIEFYSMLPYGWVPSDGTELFGLFLDHLKDRWLGICNMARQCLSNRREAQLKNMGQELKFVRKLAEDARKLAELRGYFRDQVSSGRNALEQHDTLPDVEPGVNINKMADFARAVEEQLNELDQIVRDLLHLEFAWVAVNEAHHSTSLATSIKRLSWITFIFLPVMFASSLFGMNVDILRDNPDWRWFLLFAVVSLILAIIGWLVFKYSWGAISSPRANQRWDIP</sequence>
<keyword evidence="6 9" id="KW-0472">Membrane</keyword>
<dbReference type="InterPro" id="IPR002110">
    <property type="entry name" value="Ankyrin_rpt"/>
</dbReference>
<keyword evidence="11" id="KW-1185">Reference proteome</keyword>
<dbReference type="SUPFAM" id="SSF48403">
    <property type="entry name" value="Ankyrin repeat"/>
    <property type="match status" value="1"/>
</dbReference>
<dbReference type="Pfam" id="PF12796">
    <property type="entry name" value="Ank_2"/>
    <property type="match status" value="2"/>
</dbReference>
<dbReference type="SMART" id="SM00248">
    <property type="entry name" value="ANK"/>
    <property type="match status" value="5"/>
</dbReference>
<dbReference type="Pfam" id="PF01544">
    <property type="entry name" value="CorA"/>
    <property type="match status" value="1"/>
</dbReference>
<evidence type="ECO:0000256" key="5">
    <source>
        <dbReference type="ARBA" id="ARBA00023043"/>
    </source>
</evidence>
<reference evidence="10" key="1">
    <citation type="submission" date="2023-06" db="EMBL/GenBank/DDBJ databases">
        <title>Genome-scale phylogeny and comparative genomics of the fungal order Sordariales.</title>
        <authorList>
            <consortium name="Lawrence Berkeley National Laboratory"/>
            <person name="Hensen N."/>
            <person name="Bonometti L."/>
            <person name="Westerberg I."/>
            <person name="Brannstrom I.O."/>
            <person name="Guillou S."/>
            <person name="Cros-Aarteil S."/>
            <person name="Calhoun S."/>
            <person name="Haridas S."/>
            <person name="Kuo A."/>
            <person name="Mondo S."/>
            <person name="Pangilinan J."/>
            <person name="Riley R."/>
            <person name="Labutti K."/>
            <person name="Andreopoulos B."/>
            <person name="Lipzen A."/>
            <person name="Chen C."/>
            <person name="Yanf M."/>
            <person name="Daum C."/>
            <person name="Ng V."/>
            <person name="Clum A."/>
            <person name="Steindorff A."/>
            <person name="Ohm R."/>
            <person name="Martin F."/>
            <person name="Silar P."/>
            <person name="Natvig D."/>
            <person name="Lalanne C."/>
            <person name="Gautier V."/>
            <person name="Ament-Velasquez S.L."/>
            <person name="Kruys A."/>
            <person name="Hutchinson M.I."/>
            <person name="Powell A.J."/>
            <person name="Barry K."/>
            <person name="Miller A.N."/>
            <person name="Grigoriev I.V."/>
            <person name="Debuchy R."/>
            <person name="Gladieux P."/>
            <person name="Thoren M.H."/>
            <person name="Johannesson H."/>
        </authorList>
    </citation>
    <scope>NUCLEOTIDE SEQUENCE</scope>
    <source>
        <strain evidence="10">8032-3</strain>
    </source>
</reference>
<dbReference type="InterPro" id="IPR045863">
    <property type="entry name" value="CorA_TM1_TM2"/>
</dbReference>